<protein>
    <submittedName>
        <fullName evidence="2">DUF3527 domain-containing protein</fullName>
    </submittedName>
</protein>
<gene>
    <name evidence="2" type="ORF">CFOL_v3_33247</name>
</gene>
<dbReference type="PANTHER" id="PTHR31390:SF2">
    <property type="entry name" value="EXPRESSED PROTEIN"/>
    <property type="match status" value="1"/>
</dbReference>
<evidence type="ECO:0000256" key="1">
    <source>
        <dbReference type="SAM" id="MobiDB-lite"/>
    </source>
</evidence>
<dbReference type="EMBL" id="BDDD01005788">
    <property type="protein sequence ID" value="GAV89835.1"/>
    <property type="molecule type" value="Genomic_DNA"/>
</dbReference>
<proteinExistence type="predicted"/>
<reference evidence="3" key="1">
    <citation type="submission" date="2016-04" db="EMBL/GenBank/DDBJ databases">
        <title>Cephalotus genome sequencing.</title>
        <authorList>
            <person name="Fukushima K."/>
            <person name="Hasebe M."/>
            <person name="Fang X."/>
        </authorList>
    </citation>
    <scope>NUCLEOTIDE SEQUENCE [LARGE SCALE GENOMIC DNA]</scope>
    <source>
        <strain evidence="3">cv. St1</strain>
    </source>
</reference>
<evidence type="ECO:0000313" key="3">
    <source>
        <dbReference type="Proteomes" id="UP000187406"/>
    </source>
</evidence>
<name>A0A1Q3DBN1_CEPFO</name>
<dbReference type="STRING" id="3775.A0A1Q3DBN1"/>
<dbReference type="Pfam" id="PF12043">
    <property type="entry name" value="DUF3527"/>
    <property type="match status" value="1"/>
</dbReference>
<organism evidence="2 3">
    <name type="scientific">Cephalotus follicularis</name>
    <name type="common">Albany pitcher plant</name>
    <dbReference type="NCBI Taxonomy" id="3775"/>
    <lineage>
        <taxon>Eukaryota</taxon>
        <taxon>Viridiplantae</taxon>
        <taxon>Streptophyta</taxon>
        <taxon>Embryophyta</taxon>
        <taxon>Tracheophyta</taxon>
        <taxon>Spermatophyta</taxon>
        <taxon>Magnoliopsida</taxon>
        <taxon>eudicotyledons</taxon>
        <taxon>Gunneridae</taxon>
        <taxon>Pentapetalae</taxon>
        <taxon>rosids</taxon>
        <taxon>fabids</taxon>
        <taxon>Oxalidales</taxon>
        <taxon>Cephalotaceae</taxon>
        <taxon>Cephalotus</taxon>
    </lineage>
</organism>
<dbReference type="AlphaFoldDB" id="A0A1Q3DBN1"/>
<dbReference type="FunCoup" id="A0A1Q3DBN1">
    <property type="interactions" value="1271"/>
</dbReference>
<feature type="region of interest" description="Disordered" evidence="1">
    <location>
        <begin position="57"/>
        <end position="83"/>
    </location>
</feature>
<sequence length="290" mass="31951">MKVSTSFTVCFNNKKIMEREFILFGVNEKFMGEMQNDSHNLRKNKGLSKVVKVLRTSHSSKHRSTSKFSGSSDIIENRSWDPSQAGGNNSDVLAGFNHLDNQLPPNLELAAIVVKEQLPVDHHEKVGGWGMEFLKKVRLKQTTLEAPVASAYCVQDTGKCAMSIEILVPAGLHGGPRARHGGPSSLIERWRSGGSCDCGGWDLGCPLTVLKTQEKTSSEAAMPECCRFFDLFIKGSEHGTPTLRMVNVRDGLYFVHFQSTLSALQSFSIAVAYVHGQSPSLRPENVQEVN</sequence>
<dbReference type="Proteomes" id="UP000187406">
    <property type="component" value="Unassembled WGS sequence"/>
</dbReference>
<dbReference type="InterPro" id="IPR021916">
    <property type="entry name" value="DUF3527"/>
</dbReference>
<dbReference type="PANTHER" id="PTHR31390">
    <property type="entry name" value="EXPRESSED PROTEIN"/>
    <property type="match status" value="1"/>
</dbReference>
<dbReference type="InParanoid" id="A0A1Q3DBN1"/>
<dbReference type="OrthoDB" id="767438at2759"/>
<evidence type="ECO:0000313" key="2">
    <source>
        <dbReference type="EMBL" id="GAV89835.1"/>
    </source>
</evidence>
<comment type="caution">
    <text evidence="2">The sequence shown here is derived from an EMBL/GenBank/DDBJ whole genome shotgun (WGS) entry which is preliminary data.</text>
</comment>
<accession>A0A1Q3DBN1</accession>
<keyword evidence="3" id="KW-1185">Reference proteome</keyword>